<name>A0A8H6ZIS8_9AGAR</name>
<reference evidence="2" key="1">
    <citation type="submission" date="2020-05" db="EMBL/GenBank/DDBJ databases">
        <title>Mycena genomes resolve the evolution of fungal bioluminescence.</title>
        <authorList>
            <person name="Tsai I.J."/>
        </authorList>
    </citation>
    <scope>NUCLEOTIDE SEQUENCE</scope>
    <source>
        <strain evidence="2">160909Yilan</strain>
    </source>
</reference>
<evidence type="ECO:0000313" key="2">
    <source>
        <dbReference type="EMBL" id="KAF7377091.1"/>
    </source>
</evidence>
<keyword evidence="3" id="KW-1185">Reference proteome</keyword>
<accession>A0A8H6ZIS8</accession>
<dbReference type="Proteomes" id="UP000623467">
    <property type="component" value="Unassembled WGS sequence"/>
</dbReference>
<proteinExistence type="predicted"/>
<comment type="caution">
    <text evidence="2">The sequence shown here is derived from an EMBL/GenBank/DDBJ whole genome shotgun (WGS) entry which is preliminary data.</text>
</comment>
<dbReference type="OrthoDB" id="3063557at2759"/>
<evidence type="ECO:0000313" key="3">
    <source>
        <dbReference type="Proteomes" id="UP000623467"/>
    </source>
</evidence>
<organism evidence="2 3">
    <name type="scientific">Mycena sanguinolenta</name>
    <dbReference type="NCBI Taxonomy" id="230812"/>
    <lineage>
        <taxon>Eukaryota</taxon>
        <taxon>Fungi</taxon>
        <taxon>Dikarya</taxon>
        <taxon>Basidiomycota</taxon>
        <taxon>Agaricomycotina</taxon>
        <taxon>Agaricomycetes</taxon>
        <taxon>Agaricomycetidae</taxon>
        <taxon>Agaricales</taxon>
        <taxon>Marasmiineae</taxon>
        <taxon>Mycenaceae</taxon>
        <taxon>Mycena</taxon>
    </lineage>
</organism>
<protein>
    <recommendedName>
        <fullName evidence="4">Protein kinase domain-containing protein</fullName>
    </recommendedName>
</protein>
<evidence type="ECO:0008006" key="4">
    <source>
        <dbReference type="Google" id="ProtNLM"/>
    </source>
</evidence>
<dbReference type="AlphaFoldDB" id="A0A8H6ZIS8"/>
<evidence type="ECO:0000256" key="1">
    <source>
        <dbReference type="SAM" id="MobiDB-lite"/>
    </source>
</evidence>
<sequence>MDPNPDSTYPTTSNLEFPSHASGMFSHSHHFTVTGKTFTNITNNYVAALSLPPDFRMIPLGDIDLRHEIGVGRCTSVVNYQPHKRACVRRFHSATARIDGRRTRVTAAIYQGNGAEEEWRREIAIYMSMRHPNILQLCSAASASGIHAMLFNDDLIPLRHFLDGFRNSPVLTVYIYACCNSDFSTVHDYIYSAFQQSVTSSDCTRWIRRSTGRLCAELTPASDYLWLDWQSPEFPALSGKYSWSACTDNITMFIDSLALEEYHRICTRNLSHHRRFDLSPSTTVNFGAAFRFSNDQLKDSVEIAFSPSVEAPRLRNWTNFGRGNGEIMPDGWTRFQSGHVFNNTVHVSSTIPPYRHTWLSQANHIFRHLHITSNFEDYVAFHSMNFVLSISGPTEEPPAGFLFLCPVQDFQTGPFSFCWPACPAYWSLDPSGIDRLSPEYAAELGFPPFELIIKVDGYYWDAGVYDGLRQFHKAKGFDPYSQDVARHLGIPLYQISYQADAPFDSVNSEDEDFEADIDLDGNSVDAEQYEAEYPPTSTCDDSDVKPKSSHDQETFCHSANGDGGSDHAEISNCENYDGERKCPVG</sequence>
<dbReference type="EMBL" id="JACAZH010000001">
    <property type="protein sequence ID" value="KAF7377091.1"/>
    <property type="molecule type" value="Genomic_DNA"/>
</dbReference>
<gene>
    <name evidence="2" type="ORF">MSAN_00127700</name>
</gene>
<feature type="region of interest" description="Disordered" evidence="1">
    <location>
        <begin position="531"/>
        <end position="585"/>
    </location>
</feature>
<feature type="compositionally biased region" description="Basic and acidic residues" evidence="1">
    <location>
        <begin position="542"/>
        <end position="554"/>
    </location>
</feature>